<evidence type="ECO:0000256" key="12">
    <source>
        <dbReference type="SAM" id="MobiDB-lite"/>
    </source>
</evidence>
<dbReference type="PROSITE" id="PS50089">
    <property type="entry name" value="ZF_RING_2"/>
    <property type="match status" value="1"/>
</dbReference>
<evidence type="ECO:0000313" key="14">
    <source>
        <dbReference type="EMBL" id="KAJ7013906.1"/>
    </source>
</evidence>
<dbReference type="PANTHER" id="PTHR23328">
    <property type="entry name" value="RING-TYPE DOMAIN-CONTAINING PROTEIN"/>
    <property type="match status" value="1"/>
</dbReference>
<feature type="compositionally biased region" description="Polar residues" evidence="12">
    <location>
        <begin position="46"/>
        <end position="58"/>
    </location>
</feature>
<gene>
    <name evidence="14" type="ORF">NC653_003513</name>
</gene>
<keyword evidence="4" id="KW-0808">Transferase</keyword>
<evidence type="ECO:0000313" key="15">
    <source>
        <dbReference type="Proteomes" id="UP001164929"/>
    </source>
</evidence>
<dbReference type="GO" id="GO:0031491">
    <property type="term" value="F:nucleosome binding"/>
    <property type="evidence" value="ECO:0007669"/>
    <property type="project" value="TreeGrafter"/>
</dbReference>
<evidence type="ECO:0000256" key="1">
    <source>
        <dbReference type="ARBA" id="ARBA00000900"/>
    </source>
</evidence>
<feature type="region of interest" description="Disordered" evidence="12">
    <location>
        <begin position="95"/>
        <end position="127"/>
    </location>
</feature>
<organism evidence="14 15">
    <name type="scientific">Populus alba x Populus x berolinensis</name>
    <dbReference type="NCBI Taxonomy" id="444605"/>
    <lineage>
        <taxon>Eukaryota</taxon>
        <taxon>Viridiplantae</taxon>
        <taxon>Streptophyta</taxon>
        <taxon>Embryophyta</taxon>
        <taxon>Tracheophyta</taxon>
        <taxon>Spermatophyta</taxon>
        <taxon>Magnoliopsida</taxon>
        <taxon>eudicotyledons</taxon>
        <taxon>Gunneridae</taxon>
        <taxon>Pentapetalae</taxon>
        <taxon>rosids</taxon>
        <taxon>fabids</taxon>
        <taxon>Malpighiales</taxon>
        <taxon>Salicaceae</taxon>
        <taxon>Saliceae</taxon>
        <taxon>Populus</taxon>
    </lineage>
</organism>
<keyword evidence="15" id="KW-1185">Reference proteome</keyword>
<comment type="catalytic activity">
    <reaction evidence="1">
        <text>S-ubiquitinyl-[E2 ubiquitin-conjugating enzyme]-L-cysteine + [acceptor protein]-L-lysine = [E2 ubiquitin-conjugating enzyme]-L-cysteine + N(6)-ubiquitinyl-[acceptor protein]-L-lysine.</text>
        <dbReference type="EC" id="2.3.2.27"/>
    </reaction>
</comment>
<dbReference type="GO" id="GO:0006302">
    <property type="term" value="P:double-strand break repair"/>
    <property type="evidence" value="ECO:0007669"/>
    <property type="project" value="TreeGrafter"/>
</dbReference>
<dbReference type="InterPro" id="IPR051657">
    <property type="entry name" value="RNF168/RNF169_E3_ubiq-ligase"/>
</dbReference>
<dbReference type="GO" id="GO:0005634">
    <property type="term" value="C:nucleus"/>
    <property type="evidence" value="ECO:0007669"/>
    <property type="project" value="UniProtKB-SubCell"/>
</dbReference>
<evidence type="ECO:0000259" key="13">
    <source>
        <dbReference type="PROSITE" id="PS50089"/>
    </source>
</evidence>
<feature type="region of interest" description="Disordered" evidence="12">
    <location>
        <begin position="26"/>
        <end position="58"/>
    </location>
</feature>
<keyword evidence="9" id="KW-0862">Zinc</keyword>
<dbReference type="AlphaFoldDB" id="A0AAD6RRQ0"/>
<feature type="compositionally biased region" description="Basic and acidic residues" evidence="12">
    <location>
        <begin position="261"/>
        <end position="285"/>
    </location>
</feature>
<evidence type="ECO:0000256" key="10">
    <source>
        <dbReference type="ARBA" id="ARBA00023242"/>
    </source>
</evidence>
<dbReference type="EC" id="2.3.2.27" evidence="3"/>
<name>A0AAD6RRQ0_9ROSI</name>
<keyword evidence="8" id="KW-0833">Ubl conjugation pathway</keyword>
<dbReference type="InterPro" id="IPR013083">
    <property type="entry name" value="Znf_RING/FYVE/PHD"/>
</dbReference>
<keyword evidence="6" id="KW-0227">DNA damage</keyword>
<dbReference type="GO" id="GO:0035861">
    <property type="term" value="C:site of double-strand break"/>
    <property type="evidence" value="ECO:0007669"/>
    <property type="project" value="TreeGrafter"/>
</dbReference>
<dbReference type="PANTHER" id="PTHR23328:SF0">
    <property type="entry name" value="RING-TYPE DOMAIN-CONTAINING PROTEIN"/>
    <property type="match status" value="1"/>
</dbReference>
<evidence type="ECO:0000256" key="3">
    <source>
        <dbReference type="ARBA" id="ARBA00012483"/>
    </source>
</evidence>
<protein>
    <recommendedName>
        <fullName evidence="3">RING-type E3 ubiquitin transferase</fullName>
        <ecNumber evidence="3">2.3.2.27</ecNumber>
    </recommendedName>
</protein>
<comment type="subcellular location">
    <subcellularLocation>
        <location evidence="2">Nucleus</location>
    </subcellularLocation>
</comment>
<dbReference type="SUPFAM" id="SSF57850">
    <property type="entry name" value="RING/U-box"/>
    <property type="match status" value="1"/>
</dbReference>
<sequence>MPRVTPSLSRKESDFSHSFLSIQIKKTKKDSKMVSEEQKESPRVRMQSNPVDNSQNMENLFSPRFKSVAAMAGWDEESILFASLIVEDTPERQFKHKKRSDLHFKTPPSTNTRRKRRDQKKSPISIPVPILNLDEEEELVMKESEKKKTEPRIAVDEENKLGGDKLAKDNPDASCSNSALPCMDKLREELSCAICLEICFEPSTTSCGHSFCKKCLRSAADKCGKKCPKCRQLIGNSRSCTVNTVLWNTIQLLFPQEVEAKKASGRKNQKEHQSSERKTNNDLRSRNVRPSRVSYRDTSVQPSRVPNRGAIINRGMLLQDDPSTRVSNRDASTSRDMWNQDEEDTPLVQRLRRREALERLIVSREASGRRRRGIPSQDEDTALALRLQREEFMEAFGGTQEQSGISLSSARANLRVMASRAAISIHSRGRPI</sequence>
<feature type="region of interest" description="Disordered" evidence="12">
    <location>
        <begin position="320"/>
        <end position="344"/>
    </location>
</feature>
<proteinExistence type="predicted"/>
<dbReference type="Gene3D" id="3.30.40.10">
    <property type="entry name" value="Zinc/RING finger domain, C3HC4 (zinc finger)"/>
    <property type="match status" value="1"/>
</dbReference>
<feature type="compositionally biased region" description="Basic and acidic residues" evidence="12">
    <location>
        <begin position="30"/>
        <end position="43"/>
    </location>
</feature>
<keyword evidence="7 11" id="KW-0863">Zinc-finger</keyword>
<comment type="caution">
    <text evidence="14">The sequence shown here is derived from an EMBL/GenBank/DDBJ whole genome shotgun (WGS) entry which is preliminary data.</text>
</comment>
<dbReference type="InterPro" id="IPR001841">
    <property type="entry name" value="Znf_RING"/>
</dbReference>
<dbReference type="SMART" id="SM00184">
    <property type="entry name" value="RING"/>
    <property type="match status" value="1"/>
</dbReference>
<dbReference type="GO" id="GO:0061630">
    <property type="term" value="F:ubiquitin protein ligase activity"/>
    <property type="evidence" value="ECO:0007669"/>
    <property type="project" value="UniProtKB-EC"/>
</dbReference>
<keyword evidence="5" id="KW-0479">Metal-binding</keyword>
<dbReference type="EMBL" id="JAQIZT010000001">
    <property type="protein sequence ID" value="KAJ7013906.1"/>
    <property type="molecule type" value="Genomic_DNA"/>
</dbReference>
<evidence type="ECO:0000256" key="4">
    <source>
        <dbReference type="ARBA" id="ARBA00022679"/>
    </source>
</evidence>
<reference evidence="14 15" key="1">
    <citation type="journal article" date="2023" name="Mol. Ecol. Resour.">
        <title>Chromosome-level genome assembly of a triploid poplar Populus alba 'Berolinensis'.</title>
        <authorList>
            <person name="Chen S."/>
            <person name="Yu Y."/>
            <person name="Wang X."/>
            <person name="Wang S."/>
            <person name="Zhang T."/>
            <person name="Zhou Y."/>
            <person name="He R."/>
            <person name="Meng N."/>
            <person name="Wang Y."/>
            <person name="Liu W."/>
            <person name="Liu Z."/>
            <person name="Liu J."/>
            <person name="Guo Q."/>
            <person name="Huang H."/>
            <person name="Sederoff R.R."/>
            <person name="Wang G."/>
            <person name="Qu G."/>
            <person name="Chen S."/>
        </authorList>
    </citation>
    <scope>NUCLEOTIDE SEQUENCE [LARGE SCALE GENOMIC DNA]</scope>
    <source>
        <strain evidence="14">SC-2020</strain>
    </source>
</reference>
<dbReference type="InterPro" id="IPR017907">
    <property type="entry name" value="Znf_RING_CS"/>
</dbReference>
<evidence type="ECO:0000256" key="8">
    <source>
        <dbReference type="ARBA" id="ARBA00022786"/>
    </source>
</evidence>
<feature type="domain" description="RING-type" evidence="13">
    <location>
        <begin position="192"/>
        <end position="231"/>
    </location>
</feature>
<evidence type="ECO:0000256" key="7">
    <source>
        <dbReference type="ARBA" id="ARBA00022771"/>
    </source>
</evidence>
<dbReference type="InterPro" id="IPR018957">
    <property type="entry name" value="Znf_C3HC4_RING-type"/>
</dbReference>
<dbReference type="PROSITE" id="PS00518">
    <property type="entry name" value="ZF_RING_1"/>
    <property type="match status" value="1"/>
</dbReference>
<keyword evidence="10" id="KW-0539">Nucleus</keyword>
<feature type="compositionally biased region" description="Polar residues" evidence="12">
    <location>
        <begin position="324"/>
        <end position="337"/>
    </location>
</feature>
<evidence type="ECO:0000256" key="11">
    <source>
        <dbReference type="PROSITE-ProRule" id="PRU00175"/>
    </source>
</evidence>
<dbReference type="GO" id="GO:0008270">
    <property type="term" value="F:zinc ion binding"/>
    <property type="evidence" value="ECO:0007669"/>
    <property type="project" value="UniProtKB-KW"/>
</dbReference>
<accession>A0AAD6RRQ0</accession>
<evidence type="ECO:0000256" key="6">
    <source>
        <dbReference type="ARBA" id="ARBA00022763"/>
    </source>
</evidence>
<evidence type="ECO:0000256" key="9">
    <source>
        <dbReference type="ARBA" id="ARBA00022833"/>
    </source>
</evidence>
<feature type="region of interest" description="Disordered" evidence="12">
    <location>
        <begin position="261"/>
        <end position="306"/>
    </location>
</feature>
<evidence type="ECO:0000256" key="2">
    <source>
        <dbReference type="ARBA" id="ARBA00004123"/>
    </source>
</evidence>
<dbReference type="Pfam" id="PF00097">
    <property type="entry name" value="zf-C3HC4"/>
    <property type="match status" value="1"/>
</dbReference>
<dbReference type="Proteomes" id="UP001164929">
    <property type="component" value="Chromosome 1"/>
</dbReference>
<evidence type="ECO:0000256" key="5">
    <source>
        <dbReference type="ARBA" id="ARBA00022723"/>
    </source>
</evidence>